<dbReference type="InterPro" id="IPR019076">
    <property type="entry name" value="Spore_lipoprot_YhcN/YlaJ-like"/>
</dbReference>
<evidence type="ECO:0008006" key="3">
    <source>
        <dbReference type="Google" id="ProtNLM"/>
    </source>
</evidence>
<dbReference type="Pfam" id="PF09580">
    <property type="entry name" value="Spore_YhcN_YlaJ"/>
    <property type="match status" value="1"/>
</dbReference>
<reference evidence="1 2" key="1">
    <citation type="submission" date="2020-07" db="EMBL/GenBank/DDBJ databases">
        <title>Genomic Encyclopedia of Type Strains, Phase IV (KMG-IV): sequencing the most valuable type-strain genomes for metagenomic binning, comparative biology and taxonomic classification.</title>
        <authorList>
            <person name="Goeker M."/>
        </authorList>
    </citation>
    <scope>NUCLEOTIDE SEQUENCE [LARGE SCALE GENOMIC DNA]</scope>
    <source>
        <strain evidence="1 2">DSM 25220</strain>
    </source>
</reference>
<evidence type="ECO:0000313" key="2">
    <source>
        <dbReference type="Proteomes" id="UP000580891"/>
    </source>
</evidence>
<name>A0A7W0BXB3_9BACL</name>
<comment type="caution">
    <text evidence="1">The sequence shown here is derived from an EMBL/GenBank/DDBJ whole genome shotgun (WGS) entry which is preliminary data.</text>
</comment>
<sequence length="154" mass="18239">MKKWFLAFFIIGILFGCAKEKENQQQSLQNFNITKSSTKETADANLNQSVAKQAVQKIREKREIKDVVAVNTKKKLLLAYQVKHMQRFRMKQIRKDVKEELENLFPDYDIILSSDIKLFWKTEELRRKLSKDGMDEKEIDKQIEKLEKLSNEKA</sequence>
<proteinExistence type="predicted"/>
<keyword evidence="2" id="KW-1185">Reference proteome</keyword>
<dbReference type="Proteomes" id="UP000580891">
    <property type="component" value="Unassembled WGS sequence"/>
</dbReference>
<accession>A0A7W0BXB3</accession>
<organism evidence="1 2">
    <name type="scientific">[Anoxybacillus] calidus</name>
    <dbReference type="NCBI Taxonomy" id="575178"/>
    <lineage>
        <taxon>Bacteria</taxon>
        <taxon>Bacillati</taxon>
        <taxon>Bacillota</taxon>
        <taxon>Bacilli</taxon>
        <taxon>Bacillales</taxon>
        <taxon>Anoxybacillaceae</taxon>
        <taxon>Paranoxybacillus</taxon>
    </lineage>
</organism>
<dbReference type="EMBL" id="JACDUU010000005">
    <property type="protein sequence ID" value="MBA2872156.1"/>
    <property type="molecule type" value="Genomic_DNA"/>
</dbReference>
<evidence type="ECO:0000313" key="1">
    <source>
        <dbReference type="EMBL" id="MBA2872156.1"/>
    </source>
</evidence>
<protein>
    <recommendedName>
        <fullName evidence="3">Sporulation protein</fullName>
    </recommendedName>
</protein>
<gene>
    <name evidence="1" type="ORF">HNQ85_002446</name>
</gene>
<dbReference type="AlphaFoldDB" id="A0A7W0BXB3"/>
<dbReference type="PROSITE" id="PS51257">
    <property type="entry name" value="PROKAR_LIPOPROTEIN"/>
    <property type="match status" value="1"/>
</dbReference>